<evidence type="ECO:0008006" key="3">
    <source>
        <dbReference type="Google" id="ProtNLM"/>
    </source>
</evidence>
<reference evidence="1 2" key="1">
    <citation type="submission" date="2016-10" db="EMBL/GenBank/DDBJ databases">
        <authorList>
            <person name="de Groot N.N."/>
        </authorList>
    </citation>
    <scope>NUCLEOTIDE SEQUENCE [LARGE SCALE GENOMIC DNA]</scope>
    <source>
        <strain evidence="1 2">DSM 21001</strain>
    </source>
</reference>
<dbReference type="InterPro" id="IPR015943">
    <property type="entry name" value="WD40/YVTN_repeat-like_dom_sf"/>
</dbReference>
<name>A0A1I6MYU2_9BACT</name>
<accession>A0A1I6MYU2</accession>
<dbReference type="SUPFAM" id="SSF75011">
    <property type="entry name" value="3-carboxy-cis,cis-mucoante lactonizing enzyme"/>
    <property type="match status" value="1"/>
</dbReference>
<dbReference type="OrthoDB" id="101199at2"/>
<dbReference type="Gene3D" id="2.60.40.1080">
    <property type="match status" value="1"/>
</dbReference>
<evidence type="ECO:0000313" key="2">
    <source>
        <dbReference type="Proteomes" id="UP000199024"/>
    </source>
</evidence>
<dbReference type="Proteomes" id="UP000199024">
    <property type="component" value="Unassembled WGS sequence"/>
</dbReference>
<dbReference type="EMBL" id="FOZL01000002">
    <property type="protein sequence ID" value="SFS20870.1"/>
    <property type="molecule type" value="Genomic_DNA"/>
</dbReference>
<evidence type="ECO:0000313" key="1">
    <source>
        <dbReference type="EMBL" id="SFS20870.1"/>
    </source>
</evidence>
<dbReference type="Gene3D" id="2.130.10.10">
    <property type="entry name" value="YVTN repeat-like/Quinoprotein amine dehydrogenase"/>
    <property type="match status" value="1"/>
</dbReference>
<gene>
    <name evidence="1" type="ORF">SAMN05421771_3913</name>
</gene>
<organism evidence="1 2">
    <name type="scientific">Granulicella pectinivorans</name>
    <dbReference type="NCBI Taxonomy" id="474950"/>
    <lineage>
        <taxon>Bacteria</taxon>
        <taxon>Pseudomonadati</taxon>
        <taxon>Acidobacteriota</taxon>
        <taxon>Terriglobia</taxon>
        <taxon>Terriglobales</taxon>
        <taxon>Acidobacteriaceae</taxon>
        <taxon>Granulicella</taxon>
    </lineage>
</organism>
<dbReference type="PROSITE" id="PS51257">
    <property type="entry name" value="PROKAR_LIPOPROTEIN"/>
    <property type="match status" value="1"/>
</dbReference>
<dbReference type="InterPro" id="IPR008964">
    <property type="entry name" value="Invasin/intimin_cell_adhesion"/>
</dbReference>
<sequence length="752" mass="76411">MRRFVTLVVLLLFTVPFGLSISGCHKAAVVTFCGGGDSGVVVGQTTNITLQPKVYGISLAYAQKGQISTPAATDCKGNSTSPTKYTYGTTDMTIADVNPATGQLCAGTWNRNVGGGIADYTTCNPTNKTGIAYVTAAADSTTSNPLPVFVHPIVTSIVLGSPTPTASCATDPDPSTNCCAVAQNASTSANPYTGNSCLSQGVTGQLSARVYQNGTNLPADNISCSVGHLTYTPQDTTIVTIDQNGVATAVAPGSTIISASVSSTPSSAGFFSTCPPVSIALTNPGATSIGQNNTQPLTIVAKDTNNTTLTGLNLEYVSTTPATIPGGSSITPTYPGAASITAYCMPGTCNPSPFNQIGLFGNGLPVSSNKVQVTSPGTIGTILYIASTQSQYIVPVDFTTTTLGTPVRLPYVPTSMVISVDGSTIYLGSTTELMVYNAVSNAVTREDTSSPGLVLAVSPDGNTVVITDPVRKVTTLETSAGAVITTYGASSTHAAWTPDSQTVYITAGSQLLVYSTQSGWHAIAPTTPVLDVATTTPSVGAYFAGATTTARGYCPITTANGTTSTTNIFYPDAGVVGPITDRIAATNDGNHILGVTATTGTPQLTDFVVGIPFGSCPSTGLNFTTTATNQAFLTGVTATAITGVVPSTDSSVAFITYTGTGGVLPSYIPAAPGPGTVGSVKLSGTAIAPVAGVFSSDNTTFYVGTSGDNLVHIINRTTMTDTKTIAPNLPILNGTTPVAPNLMVQRPRKTTS</sequence>
<dbReference type="AlphaFoldDB" id="A0A1I6MYU2"/>
<dbReference type="RefSeq" id="WP_141224015.1">
    <property type="nucleotide sequence ID" value="NZ_FOZL01000002.1"/>
</dbReference>
<proteinExistence type="predicted"/>
<protein>
    <recommendedName>
        <fullName evidence="3">40-residue YVTN family beta-propeller repeat-containing protein</fullName>
    </recommendedName>
</protein>
<dbReference type="SUPFAM" id="SSF49373">
    <property type="entry name" value="Invasin/intimin cell-adhesion fragments"/>
    <property type="match status" value="1"/>
</dbReference>
<keyword evidence="2" id="KW-1185">Reference proteome</keyword>